<reference evidence="4 5" key="1">
    <citation type="journal article" date="2014" name="Int. J. Syst. Evol. Microbiol.">
        <title>Complete genome of a new Firmicutes species belonging to the dominant human colonic microbiota ('Ruminococcus bicirculans') reveals two chromosomes and a selective capacity to utilize plant glucans.</title>
        <authorList>
            <consortium name="NISC Comparative Sequencing Program"/>
            <person name="Wegmann U."/>
            <person name="Louis P."/>
            <person name="Goesmann A."/>
            <person name="Henrissat B."/>
            <person name="Duncan S.H."/>
            <person name="Flint H.J."/>
        </authorList>
    </citation>
    <scope>NUCLEOTIDE SEQUENCE [LARGE SCALE GENOMIC DNA]</scope>
    <source>
        <strain evidence="4 5">80/3</strain>
    </source>
</reference>
<proteinExistence type="predicted"/>
<keyword evidence="4" id="KW-0689">Ribosomal protein</keyword>
<gene>
    <name evidence="4" type="primary">licC</name>
    <name evidence="4" type="ORF">RBI_I00609</name>
</gene>
<evidence type="ECO:0000256" key="1">
    <source>
        <dbReference type="ARBA" id="ARBA00022679"/>
    </source>
</evidence>
<dbReference type="SUPFAM" id="SSF53448">
    <property type="entry name" value="Nucleotide-diphospho-sugar transferases"/>
    <property type="match status" value="1"/>
</dbReference>
<dbReference type="InterPro" id="IPR029044">
    <property type="entry name" value="Nucleotide-diphossugar_trans"/>
</dbReference>
<keyword evidence="2 4" id="KW-0548">Nucleotidyltransferase</keyword>
<dbReference type="Pfam" id="PF12804">
    <property type="entry name" value="NTP_transf_3"/>
    <property type="match status" value="1"/>
</dbReference>
<dbReference type="PANTHER" id="PTHR43584:SF5">
    <property type="entry name" value="PROTEIN LICC"/>
    <property type="match status" value="1"/>
</dbReference>
<sequence length="288" mass="33628">MKMKVDNAIIMAAGTASRFAPLSFEKPKALIEVRGEILIERQIKQLQEAGITDVIIVTGYMSEQFDYLKEKYGVTLIYNSEYLTRNNNSSIHAVKKYLKNSYICSSDNYFLTNPFEKEVDDSYYSAIFADGRTEEWCISESDGIIKKVVVGGEDSWIMLGHVFWSDEFSRKFISILEREYNQPETANKLWETIYIEHIDELRMKIRKYPSDFIFEFDTLDELRGFDKTYVNNTRSNIIKEIAEKLDITEDRIIDIKSFKDCNNAAAGFSFNAGKKYKYYYDSKKMEEI</sequence>
<organism evidence="4 5">
    <name type="scientific">Ruminococcus bicirculans</name>
    <name type="common">ex Wegman et al. 2014</name>
    <dbReference type="NCBI Taxonomy" id="1160721"/>
    <lineage>
        <taxon>Bacteria</taxon>
        <taxon>Bacillati</taxon>
        <taxon>Bacillota</taxon>
        <taxon>Clostridia</taxon>
        <taxon>Eubacteriales</taxon>
        <taxon>Oscillospiraceae</taxon>
        <taxon>Ruminococcus</taxon>
    </lineage>
</organism>
<dbReference type="CDD" id="cd02523">
    <property type="entry name" value="PC_cytidylyltransferase"/>
    <property type="match status" value="1"/>
</dbReference>
<dbReference type="Proteomes" id="UP000027600">
    <property type="component" value="Chromosome I"/>
</dbReference>
<dbReference type="Gene3D" id="3.90.550.10">
    <property type="entry name" value="Spore Coat Polysaccharide Biosynthesis Protein SpsA, Chain A"/>
    <property type="match status" value="1"/>
</dbReference>
<dbReference type="EC" id="2.7.7.15" evidence="4"/>
<evidence type="ECO:0000256" key="2">
    <source>
        <dbReference type="ARBA" id="ARBA00022695"/>
    </source>
</evidence>
<evidence type="ECO:0000313" key="4">
    <source>
        <dbReference type="EMBL" id="CCO04333.1"/>
    </source>
</evidence>
<dbReference type="InterPro" id="IPR050065">
    <property type="entry name" value="GlmU-like"/>
</dbReference>
<keyword evidence="4" id="KW-0687">Ribonucleoprotein</keyword>
<feature type="domain" description="MobA-like NTP transferase" evidence="3">
    <location>
        <begin position="8"/>
        <end position="103"/>
    </location>
</feature>
<evidence type="ECO:0000259" key="3">
    <source>
        <dbReference type="Pfam" id="PF12804"/>
    </source>
</evidence>
<dbReference type="GO" id="GO:0005840">
    <property type="term" value="C:ribosome"/>
    <property type="evidence" value="ECO:0007669"/>
    <property type="project" value="UniProtKB-KW"/>
</dbReference>
<evidence type="ECO:0000313" key="5">
    <source>
        <dbReference type="Proteomes" id="UP000027600"/>
    </source>
</evidence>
<keyword evidence="1 4" id="KW-0808">Transferase</keyword>
<name>A0ABM9QET9_9FIRM</name>
<dbReference type="InterPro" id="IPR025877">
    <property type="entry name" value="MobA-like_NTP_Trfase"/>
</dbReference>
<dbReference type="GO" id="GO:0004105">
    <property type="term" value="F:choline-phosphate cytidylyltransferase activity"/>
    <property type="evidence" value="ECO:0007669"/>
    <property type="project" value="UniProtKB-EC"/>
</dbReference>
<protein>
    <submittedName>
        <fullName evidence="4">CTP:choline-phosphate cytidylyltransferase</fullName>
        <ecNumber evidence="4">2.7.7.15</ecNumber>
    </submittedName>
</protein>
<dbReference type="EMBL" id="HF545616">
    <property type="protein sequence ID" value="CCO04333.1"/>
    <property type="molecule type" value="Genomic_DNA"/>
</dbReference>
<accession>A0ABM9QET9</accession>
<keyword evidence="5" id="KW-1185">Reference proteome</keyword>
<dbReference type="PANTHER" id="PTHR43584">
    <property type="entry name" value="NUCLEOTIDYL TRANSFERASE"/>
    <property type="match status" value="1"/>
</dbReference>